<evidence type="ECO:0000313" key="6">
    <source>
        <dbReference type="Proteomes" id="UP001180840"/>
    </source>
</evidence>
<feature type="domain" description="Bacterial bifunctional deaminase-reductase C-terminal" evidence="4">
    <location>
        <begin position="19"/>
        <end position="183"/>
    </location>
</feature>
<keyword evidence="3" id="KW-0560">Oxidoreductase</keyword>
<comment type="caution">
    <text evidence="5">The sequence shown here is derived from an EMBL/GenBank/DDBJ whole genome shotgun (WGS) entry which is preliminary data.</text>
</comment>
<dbReference type="InterPro" id="IPR002734">
    <property type="entry name" value="RibDG_C"/>
</dbReference>
<dbReference type="PANTHER" id="PTHR38011:SF7">
    <property type="entry name" value="2,5-DIAMINO-6-RIBOSYLAMINO-4(3H)-PYRIMIDINONE 5'-PHOSPHATE REDUCTASE"/>
    <property type="match status" value="1"/>
</dbReference>
<reference evidence="5" key="1">
    <citation type="submission" date="2023-07" db="EMBL/GenBank/DDBJ databases">
        <title>Sequencing the genomes of 1000 actinobacteria strains.</title>
        <authorList>
            <person name="Klenk H.-P."/>
        </authorList>
    </citation>
    <scope>NUCLEOTIDE SEQUENCE</scope>
    <source>
        <strain evidence="5">DSM 107476</strain>
    </source>
</reference>
<dbReference type="InterPro" id="IPR024072">
    <property type="entry name" value="DHFR-like_dom_sf"/>
</dbReference>
<comment type="pathway">
    <text evidence="1">Cofactor biosynthesis; riboflavin biosynthesis.</text>
</comment>
<accession>A0ABU1ZX10</accession>
<proteinExistence type="predicted"/>
<evidence type="ECO:0000259" key="4">
    <source>
        <dbReference type="Pfam" id="PF01872"/>
    </source>
</evidence>
<dbReference type="SUPFAM" id="SSF53597">
    <property type="entry name" value="Dihydrofolate reductase-like"/>
    <property type="match status" value="1"/>
</dbReference>
<dbReference type="Pfam" id="PF01872">
    <property type="entry name" value="RibD_C"/>
    <property type="match status" value="1"/>
</dbReference>
<evidence type="ECO:0000313" key="5">
    <source>
        <dbReference type="EMBL" id="MDR7329477.1"/>
    </source>
</evidence>
<name>A0ABU1ZX10_9CORY</name>
<gene>
    <name evidence="5" type="ORF">J2S39_001153</name>
</gene>
<dbReference type="InterPro" id="IPR050765">
    <property type="entry name" value="Riboflavin_Biosynth_HTPR"/>
</dbReference>
<dbReference type="RefSeq" id="WP_290194264.1">
    <property type="nucleotide sequence ID" value="NZ_CP047654.1"/>
</dbReference>
<protein>
    <submittedName>
        <fullName evidence="5">Riboflavin biosynthesis pyrimidine reductase</fullName>
    </submittedName>
</protein>
<dbReference type="Gene3D" id="3.40.430.10">
    <property type="entry name" value="Dihydrofolate Reductase, subunit A"/>
    <property type="match status" value="1"/>
</dbReference>
<evidence type="ECO:0000256" key="2">
    <source>
        <dbReference type="ARBA" id="ARBA00022857"/>
    </source>
</evidence>
<keyword evidence="6" id="KW-1185">Reference proteome</keyword>
<sequence length="223" mass="23392">MTERIDVDELIGPLEPGTVRAILATTLNGSAATPEGTSGGLGNRTDTELLLRVREVVDVIIVSAGTVRAEDYGPAHTGTPIAVVSRSLDFDTSTRFFSGAGPIVLTPQTCVDDPALASRREELADAGARLLSSGDGSPAAMLEALRTIGLEDVSLEGGPSLYEAFLSAGLIDVWHVTVDPSVVVPVETPVLANTDAAAARHRLILESVRGTDDGCLFLRYRRA</sequence>
<dbReference type="EMBL" id="JAVDXZ010000001">
    <property type="protein sequence ID" value="MDR7329477.1"/>
    <property type="molecule type" value="Genomic_DNA"/>
</dbReference>
<evidence type="ECO:0000256" key="3">
    <source>
        <dbReference type="ARBA" id="ARBA00023002"/>
    </source>
</evidence>
<dbReference type="PANTHER" id="PTHR38011">
    <property type="entry name" value="DIHYDROFOLATE REDUCTASE FAMILY PROTEIN (AFU_ORTHOLOGUE AFUA_8G06820)"/>
    <property type="match status" value="1"/>
</dbReference>
<evidence type="ECO:0000256" key="1">
    <source>
        <dbReference type="ARBA" id="ARBA00005104"/>
    </source>
</evidence>
<keyword evidence="2" id="KW-0521">NADP</keyword>
<organism evidence="5 6">
    <name type="scientific">Corynebacterium guangdongense</name>
    <dbReference type="NCBI Taxonomy" id="1783348"/>
    <lineage>
        <taxon>Bacteria</taxon>
        <taxon>Bacillati</taxon>
        <taxon>Actinomycetota</taxon>
        <taxon>Actinomycetes</taxon>
        <taxon>Mycobacteriales</taxon>
        <taxon>Corynebacteriaceae</taxon>
        <taxon>Corynebacterium</taxon>
    </lineage>
</organism>
<dbReference type="Proteomes" id="UP001180840">
    <property type="component" value="Unassembled WGS sequence"/>
</dbReference>